<organism evidence="7 9">
    <name type="scientific">Thauera chlorobenzoica</name>
    <dbReference type="NCBI Taxonomy" id="96773"/>
    <lineage>
        <taxon>Bacteria</taxon>
        <taxon>Pseudomonadati</taxon>
        <taxon>Pseudomonadota</taxon>
        <taxon>Betaproteobacteria</taxon>
        <taxon>Rhodocyclales</taxon>
        <taxon>Zoogloeaceae</taxon>
        <taxon>Thauera</taxon>
    </lineage>
</organism>
<keyword evidence="2" id="KW-0815">Transposition</keyword>
<keyword evidence="3" id="KW-0238">DNA-binding</keyword>
<dbReference type="GO" id="GO:0006313">
    <property type="term" value="P:DNA transposition"/>
    <property type="evidence" value="ECO:0007669"/>
    <property type="project" value="InterPro"/>
</dbReference>
<feature type="domain" description="DUF4158" evidence="6">
    <location>
        <begin position="5"/>
        <end position="164"/>
    </location>
</feature>
<dbReference type="KEGG" id="tcl:Tchl_2883"/>
<dbReference type="Pfam" id="PF13700">
    <property type="entry name" value="DUF4158"/>
    <property type="match status" value="1"/>
</dbReference>
<comment type="similarity">
    <text evidence="1">Belongs to the transposase 7 family.</text>
</comment>
<dbReference type="EMBL" id="CP018839">
    <property type="protein sequence ID" value="APR05706.1"/>
    <property type="molecule type" value="Genomic_DNA"/>
</dbReference>
<evidence type="ECO:0000313" key="8">
    <source>
        <dbReference type="EMBL" id="APR05706.1"/>
    </source>
</evidence>
<proteinExistence type="inferred from homology"/>
<dbReference type="NCBIfam" id="NF033527">
    <property type="entry name" value="transpos_Tn3"/>
    <property type="match status" value="1"/>
</dbReference>
<dbReference type="InterPro" id="IPR025296">
    <property type="entry name" value="DUF4158"/>
</dbReference>
<dbReference type="RefSeq" id="WP_004355858.1">
    <property type="nucleotide sequence ID" value="NZ_CP018839.1"/>
</dbReference>
<evidence type="ECO:0000256" key="3">
    <source>
        <dbReference type="ARBA" id="ARBA00023125"/>
    </source>
</evidence>
<dbReference type="GO" id="GO:0004803">
    <property type="term" value="F:transposase activity"/>
    <property type="evidence" value="ECO:0007669"/>
    <property type="project" value="InterPro"/>
</dbReference>
<keyword evidence="9" id="KW-1185">Reference proteome</keyword>
<dbReference type="InterPro" id="IPR002513">
    <property type="entry name" value="Tn3_Tnp_DDE_dom"/>
</dbReference>
<keyword evidence="4" id="KW-0233">DNA recombination</keyword>
<feature type="domain" description="Tn3 transposase DDE" evidence="5">
    <location>
        <begin position="586"/>
        <end position="973"/>
    </location>
</feature>
<dbReference type="OrthoDB" id="5292689at2"/>
<dbReference type="EMBL" id="CP018839">
    <property type="protein sequence ID" value="APR05280.1"/>
    <property type="molecule type" value="Genomic_DNA"/>
</dbReference>
<evidence type="ECO:0000313" key="7">
    <source>
        <dbReference type="EMBL" id="APR05280.1"/>
    </source>
</evidence>
<evidence type="ECO:0000256" key="4">
    <source>
        <dbReference type="ARBA" id="ARBA00023172"/>
    </source>
</evidence>
<evidence type="ECO:0000259" key="6">
    <source>
        <dbReference type="Pfam" id="PF13700"/>
    </source>
</evidence>
<dbReference type="Proteomes" id="UP000185739">
    <property type="component" value="Chromosome"/>
</dbReference>
<dbReference type="Pfam" id="PF01526">
    <property type="entry name" value="DDE_Tnp_Tn3"/>
    <property type="match status" value="1"/>
</dbReference>
<evidence type="ECO:0000256" key="1">
    <source>
        <dbReference type="ARBA" id="ARBA00009402"/>
    </source>
</evidence>
<protein>
    <submittedName>
        <fullName evidence="7">Mobile element protein</fullName>
    </submittedName>
</protein>
<dbReference type="STRING" id="96773.Tchl_2446"/>
<evidence type="ECO:0000256" key="2">
    <source>
        <dbReference type="ARBA" id="ARBA00022578"/>
    </source>
</evidence>
<evidence type="ECO:0000313" key="9">
    <source>
        <dbReference type="Proteomes" id="UP000185739"/>
    </source>
</evidence>
<sequence length="1007" mass="114626">MASLERTAYPQFLSYYSPSDLRQFFTLQDEEINWLKSAGRSAGTRLGLAVLLKVFQHLRYFPSLDKIPSEVITHVRNGLGFGDAIRIEYPVERTLFRHKAMVLGLLNVKPFHGHDAMRQAERFACDAAELMDQRADIINGIIEGVLQARYELPAFSTLDDLAEKAHAAVQNRVFGKVFHRITPQQLEALQALLVTDKLERRQSEYNELKKSAKRPTRKHLDMLVEHLEWLDSITAGDDVLAGLPDTKIRHFAAQAMAYDVSELRECAETKRYTLLVALIRRMQVRARDQLAEMFLRRVATIHKRAKEELDQIQFGQRGQIERLIGTLDGVLAILDGEPDNAAAGAQIREYLAPAGGVHGVRETCAQVQATSGNNYLPLVWKHFKSHRSILFRLVHLLDIRATTQDRTLIDALNLIKTYQDKHRIEWITESIDLSFASDRWRKLLREGDSGDGFGLGLSRRNLEICVFSYLAEELRSGDLSIVGSEEFADYRDQLLSWEECQELLPAYCDKIGLPQDATTFASSLRDWLTDTAQHLDDTFPECRGDVALTASGEPVLRKPIAREIPPSVMSLQNALTQRMPARHILDVLANIEHWMGFTRHFGPLSGNMAKLKQPAERYLLTIFAMGCNLGPTQAARHLGNSGVTPHMLSFVNRRHLSLESLEAAQRELNEVYLRLDLPKIWGDGKTVAADGTQYDFYDENLLAGYHFRYRKMGAVAYRHVANNYIAVFRHFIPPGVWEAIYVIEGLLKAGLSVEADTVHADTQGQSATVFAFTHLLGIKLMPRIRNWKNLTLFRPDKAVKYKYINRLFGDSVDWNLIERHWQDLMQVALSIYAGKISSATLLRKLGSYSRKNRLYFAAQELGNVIRTGFLLEWIGSRELRQEITANTNKIESYNGFAKWLSFGGDVIAVNEPDEQQKRLRYNDLVASALILQNTVDMMRTLGDLRHEGWQITENDVSFLSPYQVAHVKRFGEYSLKLKRKPEAWIADDTFQQAAASVQDMRRATRRA</sequence>
<dbReference type="KEGG" id="tcl:Tchl_2446"/>
<name>A0A1H5RLH5_9RHOO</name>
<gene>
    <name evidence="7" type="ORF">Tchl_2446</name>
    <name evidence="8" type="ORF">Tchl_2883</name>
</gene>
<dbReference type="GO" id="GO:0003677">
    <property type="term" value="F:DNA binding"/>
    <property type="evidence" value="ECO:0007669"/>
    <property type="project" value="UniProtKB-KW"/>
</dbReference>
<evidence type="ECO:0000259" key="5">
    <source>
        <dbReference type="Pfam" id="PF01526"/>
    </source>
</evidence>
<dbReference type="InterPro" id="IPR047653">
    <property type="entry name" value="Tn3-like_transpos"/>
</dbReference>
<reference evidence="7 9" key="1">
    <citation type="submission" date="2016-12" db="EMBL/GenBank/DDBJ databases">
        <title>Complete genome sequence of Thauera chlorobenzoica, a Betaproteobacterium degrading haloaromatics anaerobically to CO2 and halides.</title>
        <authorList>
            <person name="Goris T."/>
            <person name="Mergelsberg M."/>
            <person name="Boll M."/>
        </authorList>
    </citation>
    <scope>NUCLEOTIDE SEQUENCE [LARGE SCALE GENOMIC DNA]</scope>
    <source>
        <strain evidence="7 9">3CB1</strain>
    </source>
</reference>
<accession>A0A1H5RLH5</accession>
<dbReference type="AlphaFoldDB" id="A0A1H5RLH5"/>